<feature type="compositionally biased region" description="Basic and acidic residues" evidence="1">
    <location>
        <begin position="249"/>
        <end position="258"/>
    </location>
</feature>
<gene>
    <name evidence="2" type="primary">WBGene00094092</name>
</gene>
<name>A0A8R1Y9R1_PRIPA</name>
<reference evidence="2" key="2">
    <citation type="submission" date="2022-06" db="UniProtKB">
        <authorList>
            <consortium name="EnsemblMetazoa"/>
        </authorList>
    </citation>
    <scope>IDENTIFICATION</scope>
    <source>
        <strain evidence="2">PS312</strain>
    </source>
</reference>
<feature type="region of interest" description="Disordered" evidence="1">
    <location>
        <begin position="1416"/>
        <end position="1436"/>
    </location>
</feature>
<feature type="region of interest" description="Disordered" evidence="1">
    <location>
        <begin position="1355"/>
        <end position="1390"/>
    </location>
</feature>
<feature type="region of interest" description="Disordered" evidence="1">
    <location>
        <begin position="1037"/>
        <end position="1056"/>
    </location>
</feature>
<feature type="compositionally biased region" description="Basic and acidic residues" evidence="1">
    <location>
        <begin position="1597"/>
        <end position="1606"/>
    </location>
</feature>
<evidence type="ECO:0000313" key="2">
    <source>
        <dbReference type="EnsemblMetazoa" id="PPA04538.1"/>
    </source>
</evidence>
<feature type="compositionally biased region" description="Polar residues" evidence="1">
    <location>
        <begin position="2118"/>
        <end position="2133"/>
    </location>
</feature>
<feature type="compositionally biased region" description="Low complexity" evidence="1">
    <location>
        <begin position="3039"/>
        <end position="3059"/>
    </location>
</feature>
<sequence length="4003" mass="452069">MPGGDPKRSNLRQAYSCASDVYEELRRQTVPTYEDQLCMDIASMIVEAIACFNNNQRINSETFMQIMRQQRYGKQPHLYKLGFALSVLLNALLIERFPLPSTSSDHVNKASTSYADAFEVQEDRPLWKRKAPSKALPKKSAEEIKQEPAEEEEEAIRAEAERPLFSTAETGKDDVKKEPVEVKEEPADDGYEPVKEEPLVDVFCPTTGSSRPLDSMDDNHEEMPDEAGAPWAARASGLAPQPKTGVKRKINDTGDPKLNKRAGPSNFVGKGRACYLCATITEDYETTPSLSDPKTRQEFLDRIIRGSQIARDRVDKLRHKGVTAFFCAKHLNPPKKPPTIDVGKKSACDVCDDPELPLSAVPSNPFTRRRFFNTMLPLNNVQQAKVDAMINSDAKMNFCARHFKYCDKPKLDDLDKKGERFASAINARKSSSQRRQLPSAHPRPTIKIAFPRVSPIRVDVGYPKEEPGIEVMAPREMRQVSQKEYLHLAFDRICALCETLADQPQTSAEDELLFGLATVTAQALDCINNEKILQRESLLRAPSGVYGVDKAESTFLKLGYPLIVLLNELLAYRFEIDISPQAMYAANMQAVGSSNAPPYVVKDEPVDGESAYLVPGITAEIGEETPLVKEELLDEPGQEPPLVDMFCPTTGGSRPVRHPICRPSGSEFIPSSSATATTSNKDGVITWNLANQMTVSTEGKINWEMATKLLEGEPFLPPEKECYLCGTVTNRYRSVPSARAERFIFLGSILRTSRREEVLVAALSASRATAHFCMRHISRSALASTPDQMPGRASRPPYKRVQRAVKTFKNEMKRAQCDLCERPEFPIGIAPKNPISCRRFLSSLCNLSPAQDVMIELAKTENSIPNGISRICSKHFKKKMIRSGTGPNNVEQPVKEEDCDDDYPEPMISQSTLRLAYNRACEAHDMLSDKDLKTVEYELLRDLSAVTSEAIDCFIFNKSLPRGRMLKLGRYLQHDAKSPLLKIGYSLTVLLNALLADRLGCPRVQDASTRGAEERNRGTFRDLMAEQNDFEDMEQLSSYGQESTSTGLNYDESSQGPSAVVKEELVEIKEEPLDEMDDLLKQEEPETDYFCPTTGTARPPELSDFHAETVPGSSGTIGSAPHSRVEGRPAFALRTMKPLVHPRKNLKDAVCRVCYLCNQYTKNFYTCPAVEGREEFLKRIIVKSEREKMSMQALRATKMEVYFCLKHIVPIALKKQSLIEMQQPSTVSPQTINGIPIIGMGGVRRTIPANKNARSNDEIRLDSWLGTMSESSSSSHIDGPLTRAISEQSRIPGSECDLCEDPLFPIVDGPTNVLDYRPFFSNLATNLDKKQLQKVRWFFKNPHKQVHVCQNHFKKPGMSHLSGSDESSKPTISANVLHKPPSPSPKAAKLNPMGMKRLRDQGSAILGVREKSARLRQKSAASEAMEQDQGTAQSNRDAAPILFADPMDMFQRFKRHIYTASNFTPDLEGFVSAHIIQLIDIVDNMCIGIYAKWDSSWEKGNGKKCLAEQQKDVMRASTEVLKALKVFNDLLQMKIDEEKEKPPWMRPRLNPPSSMGDVPSTSNGHPLALRAESRPLFAEKSGEEIKKEDQVSSGDATEEREIKQEPVDEDDQEVGGLGEAKEEVKEEPDEDMQPIADAYCPTTGTSRPLNDMQLDTMVQSYEGNRNGRVDGEIKPVFKRYTCFLCGQITTDICRIPTNPGRRLEFLESIELNSQLDEQRLETLKRCAEGVQICREHFAKTKMDAFQAQPQKCYLCDTITTDIIVSPFPIYQRQAFLKKIKVNTQREMSRFLALKKSGDRAWFCRKHIMMPKGDKQAEMIRKRLSIPTNFKPSFTREKIAAEMKPPERKQQRRERVPRDEKNALMSAAISKCITPEADEAPSYAGLAVRLEPGQKAAAMSKGRKCCDLCKEIPPMFSVSPKHPAMAKTWFRTLENLTPEQRERSALFLQRNKKAYVCVKHIPLVVMDRSEKAPEHVFKHVDGRLFMKVQDKPPKPDDEHDASSSEGLEAILESTSALDDFRAFRYYYYLFVMNLLDHSPSYPDELQDAYETASEVYENLKKRVGITKEESLIMELSLFLLQTLDVIDSYQSSLLKLGYSLNIVLRKLLIDRFGISSADLSGTQPNQPGTSTAKQNPVAKNEHHEIKEEIKLEEPDDFGDVDVKEEPLADVFCPATGTARPMHGVKCANNAINGKIGAAPDIGLDHERIERNRIDYENRKRTIQTSWDDNARECYLCGSMTNRFYLLSVNNKYRRAAVLNEIKTSSKEDKERIDSLRGNVLPAFFCKDHVNGPVKILTLKDFRNPSTLIIKCDLCEKPKTPCILSPKNRLSARRFFENLIKLSKDQKKKIKWFCDHPGNRATICSKHVKPEFQDAELYKLQNTNPVETRFSERKALNDPEPASNPYTSSNVEYDFDAQLLLSRECQKRKVCHLCKQYTQTYLSSPMYPKFAKEFFSRLIDVIIFLYSLDFENTFEMYIIHLQITPSQQELIDKFLATTARRYVVCSRHLPLKGKAADEPIKEEPSLTALSPLFAAGDSLVKEEQIIEEPIKEEPMDDGGMSLLETPTAAQCFLAYDAAKDVYKTIRQGATSSMVDRMLMDLSALIVEIFDCMRTNQGVSTECFERLSIYAKYTSKSPLLKIGFSLRVLLEKLIAERYEDQMNRPSFSDPKRAFLYASLYDDDLESDPLTLPTPSDPSALIDPPEELEAMVHRPLFDAPDTTGDTQLPGAAEYPTVKEEPVEVKQEIKEEPIDDDYEDATGYEKYDEVKDEPIADFFCPATGTARPLEEDDVFVHVAAKRKRMNDMSLNLEERLRRIPAEKNVATAVITATKPIPEYAPSTSGPLTRECYLCGAVTDKFYGMPIQRKRRSLFLTEIITKTAKDNAKVAELRLSMDNAFFCMTHFKVEPRKKANGDWTMEDCECELCDDPVYPCILSPKNATRQDLYFENLITLNPTQKETICKLWKGTKRVNICSKHFKKPKKSKASTVTLIDKAHEAKQYAYSGNPLIQNRHPNRAAKAGEFDPTAPSTSKSLTNNKAARSSSPVKTKSSSKAPASSSPVKLSTVCGNTGSHLFISPLIGQRGERVSMAADHDRVELRLAYNSAFDVYNRLRMKQSASVADRFMLDLSAIVMQTIDFLEMDKVSSILFVLSPIVEKECEMRRLLPVFQFKVTKNDGHTLKDIDMSSFTRISKYVSSTAQSPLLKLGYSLNILLEKLIRDRYVSAGSNAQWASTNKPSAFSYKINGQYPTTMEPEPYVPDPLLVDREIKEEPVDIKEELLEEEEMVEVKEEVKDEPLVDVYCPSTGTARPLNETSLSFTEMDEMDGPAPPLKRVAWGHASDIKKGLAMPSTSFYKAAEQPQAAPPKRYVGRFFWRECYLCNKRTSKFAVLPTPIDRRTVFLKNIITLNKEDEARVMDLQNNREVVHFCESHVAADLVLGRRRRPQTVEQPMRTYHPRCDLCDGHKYPLIVPPKSNPRRFFSQLTDLNKIQREKLEWFVARPELKANICTRHLRSTNEVDDPGKIRPVPDDVPPVMTNSQAKWKTAYECASRVYESIRYTSPSSPEERMALDFSAIVLNAIISIETNKKINPNCFTRMRYTSPDAKTPLLKIGYCLNVLLERLMQDRIAAVPGTSSFELQSQQASSSSTVVHFALRQEMLFDDPAVPQETSSVDTKSIKQEPVDVKDEPLDEYVEPKEEPIADVFCPLTGESRPLDGSTDNQIDECGANNDDVEEDSRYGRCFVCKQLPDQFWSAPADPSMRIIFINRLIKNMKSDLNHLTQLKSSTNPEEAYFCMQHVSNRPPAAAKVSTARARGRTRHFAQICELCGDMFAEQYLKSPKDPETAREFFSNLDGLNQGQLDLVNEFLENGWEMTVCKKHHRNMPLHAMKHIERIGPPKIRASRRAKNQPSTAQDSPKEKRPRRGYIDPADERVTKIPLRLNKNLAMQYAQSKQNYSIESSLAQKPNELHDSAMACDSKRRNGSLLFDCSWNTNDLIKEESMDDSSS</sequence>
<feature type="compositionally biased region" description="Basic and acidic residues" evidence="1">
    <location>
        <begin position="139"/>
        <end position="148"/>
    </location>
</feature>
<keyword evidence="3" id="KW-1185">Reference proteome</keyword>
<feature type="compositionally biased region" description="Basic and acidic residues" evidence="1">
    <location>
        <begin position="1580"/>
        <end position="1590"/>
    </location>
</feature>
<feature type="compositionally biased region" description="Basic and acidic residues" evidence="1">
    <location>
        <begin position="2138"/>
        <end position="2148"/>
    </location>
</feature>
<feature type="region of interest" description="Disordered" evidence="1">
    <location>
        <begin position="883"/>
        <end position="903"/>
    </location>
</feature>
<feature type="compositionally biased region" description="Basic and acidic residues" evidence="1">
    <location>
        <begin position="170"/>
        <end position="185"/>
    </location>
</feature>
<accession>A0A8R1Y9R1</accession>
<dbReference type="EnsemblMetazoa" id="PPA04538.1">
    <property type="protein sequence ID" value="PPA04538.1"/>
    <property type="gene ID" value="WBGene00094092"/>
</dbReference>
<feature type="region of interest" description="Disordered" evidence="1">
    <location>
        <begin position="129"/>
        <end position="192"/>
    </location>
</feature>
<feature type="compositionally biased region" description="Polar residues" evidence="1">
    <location>
        <begin position="3024"/>
        <end position="3038"/>
    </location>
</feature>
<dbReference type="Proteomes" id="UP000005239">
    <property type="component" value="Unassembled WGS sequence"/>
</dbReference>
<feature type="region of interest" description="Disordered" evidence="1">
    <location>
        <begin position="2118"/>
        <end position="2148"/>
    </location>
</feature>
<proteinExistence type="predicted"/>
<feature type="region of interest" description="Disordered" evidence="1">
    <location>
        <begin position="1538"/>
        <end position="1631"/>
    </location>
</feature>
<feature type="compositionally biased region" description="Polar residues" evidence="1">
    <location>
        <begin position="1361"/>
        <end position="1374"/>
    </location>
</feature>
<feature type="region of interest" description="Disordered" evidence="1">
    <location>
        <begin position="3897"/>
        <end position="3925"/>
    </location>
</feature>
<evidence type="ECO:0000313" key="3">
    <source>
        <dbReference type="Proteomes" id="UP000005239"/>
    </source>
</evidence>
<feature type="region of interest" description="Disordered" evidence="1">
    <location>
        <begin position="1838"/>
        <end position="1858"/>
    </location>
</feature>
<protein>
    <submittedName>
        <fullName evidence="2">Uncharacterized protein</fullName>
    </submittedName>
</protein>
<feature type="region of interest" description="Disordered" evidence="1">
    <location>
        <begin position="237"/>
        <end position="264"/>
    </location>
</feature>
<reference evidence="3" key="1">
    <citation type="journal article" date="2008" name="Nat. Genet.">
        <title>The Pristionchus pacificus genome provides a unique perspective on nematode lifestyle and parasitism.</title>
        <authorList>
            <person name="Dieterich C."/>
            <person name="Clifton S.W."/>
            <person name="Schuster L.N."/>
            <person name="Chinwalla A."/>
            <person name="Delehaunty K."/>
            <person name="Dinkelacker I."/>
            <person name="Fulton L."/>
            <person name="Fulton R."/>
            <person name="Godfrey J."/>
            <person name="Minx P."/>
            <person name="Mitreva M."/>
            <person name="Roeseler W."/>
            <person name="Tian H."/>
            <person name="Witte H."/>
            <person name="Yang S.P."/>
            <person name="Wilson R.K."/>
            <person name="Sommer R.J."/>
        </authorList>
    </citation>
    <scope>NUCLEOTIDE SEQUENCE [LARGE SCALE GENOMIC DNA]</scope>
    <source>
        <strain evidence="3">PS312</strain>
    </source>
</reference>
<feature type="region of interest" description="Disordered" evidence="1">
    <location>
        <begin position="3015"/>
        <end position="3059"/>
    </location>
</feature>
<evidence type="ECO:0000256" key="1">
    <source>
        <dbReference type="SAM" id="MobiDB-lite"/>
    </source>
</evidence>
<organism evidence="2 3">
    <name type="scientific">Pristionchus pacificus</name>
    <name type="common">Parasitic nematode worm</name>
    <dbReference type="NCBI Taxonomy" id="54126"/>
    <lineage>
        <taxon>Eukaryota</taxon>
        <taxon>Metazoa</taxon>
        <taxon>Ecdysozoa</taxon>
        <taxon>Nematoda</taxon>
        <taxon>Chromadorea</taxon>
        <taxon>Rhabditida</taxon>
        <taxon>Rhabditina</taxon>
        <taxon>Diplogasteromorpha</taxon>
        <taxon>Diplogasteroidea</taxon>
        <taxon>Neodiplogasteridae</taxon>
        <taxon>Pristionchus</taxon>
    </lineage>
</organism>